<dbReference type="GO" id="GO:0005737">
    <property type="term" value="C:cytoplasm"/>
    <property type="evidence" value="ECO:0007669"/>
    <property type="project" value="TreeGrafter"/>
</dbReference>
<dbReference type="InterPro" id="IPR001623">
    <property type="entry name" value="DnaJ_domain"/>
</dbReference>
<dbReference type="PANTHER" id="PTHR43096:SF52">
    <property type="entry name" value="DNAJ HOMOLOG 1, MITOCHONDRIAL-RELATED"/>
    <property type="match status" value="1"/>
</dbReference>
<dbReference type="PROSITE" id="PS50076">
    <property type="entry name" value="DNAJ_2"/>
    <property type="match status" value="1"/>
</dbReference>
<dbReference type="FunFam" id="1.10.287.110:FF:000034">
    <property type="entry name" value="Chaperone protein DnaJ"/>
    <property type="match status" value="1"/>
</dbReference>
<reference evidence="8 9" key="1">
    <citation type="submission" date="2020-08" db="EMBL/GenBank/DDBJ databases">
        <authorList>
            <person name="Liu C."/>
            <person name="Sun Q."/>
        </authorList>
    </citation>
    <scope>NUCLEOTIDE SEQUENCE [LARGE SCALE GENOMIC DNA]</scope>
    <source>
        <strain evidence="8 9">NSJ-29</strain>
    </source>
</reference>
<evidence type="ECO:0000256" key="4">
    <source>
        <dbReference type="ARBA" id="ARBA00022771"/>
    </source>
</evidence>
<evidence type="ECO:0000313" key="9">
    <source>
        <dbReference type="Proteomes" id="UP000515860"/>
    </source>
</evidence>
<dbReference type="Pfam" id="PF01556">
    <property type="entry name" value="DnaJ_C"/>
    <property type="match status" value="1"/>
</dbReference>
<dbReference type="Proteomes" id="UP000515860">
    <property type="component" value="Chromosome"/>
</dbReference>
<dbReference type="AlphaFoldDB" id="A0A7G9GBQ5"/>
<dbReference type="PRINTS" id="PR00625">
    <property type="entry name" value="JDOMAIN"/>
</dbReference>
<dbReference type="GO" id="GO:0006260">
    <property type="term" value="P:DNA replication"/>
    <property type="evidence" value="ECO:0007669"/>
    <property type="project" value="UniProtKB-KW"/>
</dbReference>
<dbReference type="Gene3D" id="2.60.260.20">
    <property type="entry name" value="Urease metallochaperone UreE, N-terminal domain"/>
    <property type="match status" value="2"/>
</dbReference>
<dbReference type="PANTHER" id="PTHR43096">
    <property type="entry name" value="DNAJ HOMOLOG 1, MITOCHONDRIAL-RELATED"/>
    <property type="match status" value="1"/>
</dbReference>
<keyword evidence="6" id="KW-0143">Chaperone</keyword>
<keyword evidence="3" id="KW-0677">Repeat</keyword>
<evidence type="ECO:0000256" key="3">
    <source>
        <dbReference type="ARBA" id="ARBA00022737"/>
    </source>
</evidence>
<dbReference type="FunFam" id="2.60.260.20:FF:000005">
    <property type="entry name" value="Chaperone protein dnaJ 1, mitochondrial"/>
    <property type="match status" value="1"/>
</dbReference>
<name>A0A7G9GBQ5_9FIRM</name>
<feature type="domain" description="J" evidence="7">
    <location>
        <begin position="6"/>
        <end position="71"/>
    </location>
</feature>
<dbReference type="KEGG" id="whj:H9Q79_15310"/>
<keyword evidence="4" id="KW-0863">Zinc-finger</keyword>
<evidence type="ECO:0000259" key="7">
    <source>
        <dbReference type="PROSITE" id="PS50076"/>
    </source>
</evidence>
<dbReference type="Gene3D" id="1.10.287.110">
    <property type="entry name" value="DnaJ domain"/>
    <property type="match status" value="1"/>
</dbReference>
<dbReference type="GO" id="GO:0008270">
    <property type="term" value="F:zinc ion binding"/>
    <property type="evidence" value="ECO:0007669"/>
    <property type="project" value="UniProtKB-KW"/>
</dbReference>
<gene>
    <name evidence="8" type="ORF">H9Q79_15310</name>
</gene>
<organism evidence="8 9">
    <name type="scientific">Wansuia hejianensis</name>
    <dbReference type="NCBI Taxonomy" id="2763667"/>
    <lineage>
        <taxon>Bacteria</taxon>
        <taxon>Bacillati</taxon>
        <taxon>Bacillota</taxon>
        <taxon>Clostridia</taxon>
        <taxon>Lachnospirales</taxon>
        <taxon>Lachnospiraceae</taxon>
        <taxon>Wansuia</taxon>
    </lineage>
</organism>
<proteinExistence type="predicted"/>
<sequence>MTAKRDYYEVLGVGRNADTETIKKAYRKLAKKYHPDSNAGNAEAEQKFKDITEAYTVLSDAEKKKLYDQFGHAAFDGSMPGADAYGAQNGGPQGSYREYHFENGDMDDIFGDIFGNMFGGGKTGGYEHQSFHRDGFGDGFRQKSFRRKGSDLRAEVSVSFDEAAFGCDKIISLQDAAGGGSQSLQVHIPAGIENGKSIRLRGRGMPGVGGGSPGDLLLKVVVGDRPGFERKGADIYTTASIPFTTAVFGGEAIIQTLYGGVQVKIPEGTQSGSKIRLKGKGVAAMKNPETRGDQYVSIQIEVPRNLNEEARKKLKEYEQACGQKGRKSVA</sequence>
<evidence type="ECO:0000256" key="1">
    <source>
        <dbReference type="ARBA" id="ARBA00022705"/>
    </source>
</evidence>
<keyword evidence="9" id="KW-1185">Reference proteome</keyword>
<accession>A0A7G9GBQ5</accession>
<evidence type="ECO:0000313" key="8">
    <source>
        <dbReference type="EMBL" id="QNM08237.1"/>
    </source>
</evidence>
<dbReference type="CDD" id="cd10747">
    <property type="entry name" value="DnaJ_C"/>
    <property type="match status" value="1"/>
</dbReference>
<dbReference type="Pfam" id="PF00226">
    <property type="entry name" value="DnaJ"/>
    <property type="match status" value="1"/>
</dbReference>
<evidence type="ECO:0000256" key="2">
    <source>
        <dbReference type="ARBA" id="ARBA00022723"/>
    </source>
</evidence>
<dbReference type="SUPFAM" id="SSF46565">
    <property type="entry name" value="Chaperone J-domain"/>
    <property type="match status" value="1"/>
</dbReference>
<protein>
    <submittedName>
        <fullName evidence="8">DnaJ domain-containing protein</fullName>
    </submittedName>
</protein>
<keyword evidence="2" id="KW-0479">Metal-binding</keyword>
<evidence type="ECO:0000256" key="5">
    <source>
        <dbReference type="ARBA" id="ARBA00022833"/>
    </source>
</evidence>
<dbReference type="GO" id="GO:0051082">
    <property type="term" value="F:unfolded protein binding"/>
    <property type="evidence" value="ECO:0007669"/>
    <property type="project" value="InterPro"/>
</dbReference>
<dbReference type="InterPro" id="IPR002939">
    <property type="entry name" value="DnaJ_C"/>
</dbReference>
<keyword evidence="5" id="KW-0862">Zinc</keyword>
<dbReference type="EMBL" id="CP060635">
    <property type="protein sequence ID" value="QNM08237.1"/>
    <property type="molecule type" value="Genomic_DNA"/>
</dbReference>
<dbReference type="RefSeq" id="WP_118647142.1">
    <property type="nucleotide sequence ID" value="NZ_CP060635.1"/>
</dbReference>
<keyword evidence="1" id="KW-0235">DNA replication</keyword>
<dbReference type="InterPro" id="IPR036869">
    <property type="entry name" value="J_dom_sf"/>
</dbReference>
<dbReference type="GO" id="GO:0042026">
    <property type="term" value="P:protein refolding"/>
    <property type="evidence" value="ECO:0007669"/>
    <property type="project" value="TreeGrafter"/>
</dbReference>
<dbReference type="SMART" id="SM00271">
    <property type="entry name" value="DnaJ"/>
    <property type="match status" value="1"/>
</dbReference>
<dbReference type="CDD" id="cd06257">
    <property type="entry name" value="DnaJ"/>
    <property type="match status" value="1"/>
</dbReference>
<dbReference type="InterPro" id="IPR008971">
    <property type="entry name" value="HSP40/DnaJ_pept-bd"/>
</dbReference>
<evidence type="ECO:0000256" key="6">
    <source>
        <dbReference type="ARBA" id="ARBA00023186"/>
    </source>
</evidence>
<dbReference type="SUPFAM" id="SSF49493">
    <property type="entry name" value="HSP40/DnaJ peptide-binding domain"/>
    <property type="match status" value="2"/>
</dbReference>